<evidence type="ECO:0000313" key="3">
    <source>
        <dbReference type="Proteomes" id="UP000076154"/>
    </source>
</evidence>
<dbReference type="OrthoDB" id="3064537at2759"/>
<feature type="compositionally biased region" description="Polar residues" evidence="1">
    <location>
        <begin position="396"/>
        <end position="405"/>
    </location>
</feature>
<evidence type="ECO:0000313" key="2">
    <source>
        <dbReference type="EMBL" id="RDB26253.1"/>
    </source>
</evidence>
<feature type="compositionally biased region" description="Basic and acidic residues" evidence="1">
    <location>
        <begin position="406"/>
        <end position="415"/>
    </location>
</feature>
<dbReference type="AlphaFoldDB" id="A0A369K328"/>
<comment type="caution">
    <text evidence="2">The sequence shown here is derived from an EMBL/GenBank/DDBJ whole genome shotgun (WGS) entry which is preliminary data.</text>
</comment>
<feature type="compositionally biased region" description="Polar residues" evidence="1">
    <location>
        <begin position="345"/>
        <end position="354"/>
    </location>
</feature>
<reference evidence="2" key="1">
    <citation type="submission" date="2018-04" db="EMBL/GenBank/DDBJ databases">
        <title>Whole genome sequencing of Hypsizygus marmoreus.</title>
        <authorList>
            <person name="Choi I.-G."/>
            <person name="Min B."/>
            <person name="Kim J.-G."/>
            <person name="Kim S."/>
            <person name="Oh Y.-L."/>
            <person name="Kong W.-S."/>
            <person name="Park H."/>
            <person name="Jeong J."/>
            <person name="Song E.-S."/>
        </authorList>
    </citation>
    <scope>NUCLEOTIDE SEQUENCE [LARGE SCALE GENOMIC DNA]</scope>
    <source>
        <strain evidence="2">51987-8</strain>
    </source>
</reference>
<protein>
    <submittedName>
        <fullName evidence="2">Uncharacterized protein</fullName>
    </submittedName>
</protein>
<feature type="region of interest" description="Disordered" evidence="1">
    <location>
        <begin position="335"/>
        <end position="427"/>
    </location>
</feature>
<dbReference type="InParanoid" id="A0A369K328"/>
<organism evidence="2 3">
    <name type="scientific">Hypsizygus marmoreus</name>
    <name type="common">White beech mushroom</name>
    <name type="synonym">Agaricus marmoreus</name>
    <dbReference type="NCBI Taxonomy" id="39966"/>
    <lineage>
        <taxon>Eukaryota</taxon>
        <taxon>Fungi</taxon>
        <taxon>Dikarya</taxon>
        <taxon>Basidiomycota</taxon>
        <taxon>Agaricomycotina</taxon>
        <taxon>Agaricomycetes</taxon>
        <taxon>Agaricomycetidae</taxon>
        <taxon>Agaricales</taxon>
        <taxon>Tricholomatineae</taxon>
        <taxon>Lyophyllaceae</taxon>
        <taxon>Hypsizygus</taxon>
    </lineage>
</organism>
<dbReference type="Proteomes" id="UP000076154">
    <property type="component" value="Unassembled WGS sequence"/>
</dbReference>
<proteinExistence type="predicted"/>
<keyword evidence="3" id="KW-1185">Reference proteome</keyword>
<gene>
    <name evidence="2" type="ORF">Hypma_006072</name>
</gene>
<evidence type="ECO:0000256" key="1">
    <source>
        <dbReference type="SAM" id="MobiDB-lite"/>
    </source>
</evidence>
<sequence>MNVHHPYHRNRMTYSGPAARQRLLNARHYVAADGFISHVGWKRSGVTSFLVESNSTTSTNGDLRNDAFCVVVGQVSEHRLNTTPIGTYNPSYNAVTSAKFQLTLTRPNDEDFGLDFARALAALNECQKAVATGQDANPIPEGEMIDSDTAIWPVPTDHQDAFDAVKRTHQIMPLMVFNEDNHFVAPADVTAKLRGALVEMHFCIKHYYIGGGPEKFNSFSGLIEQIVVLKPPIPRLPNPNELVNAANSFMSVTGVSNTMKPLPQAVVVAEPLSAVGNVTVMPANIRIEPSLPLQTEVVQTTLPVQAALPVQAVSVSSAETPHAASVQAASPVQAVSVSSAETPHAASTRSQDSSAGPLKAGSADANYITASYTDSGAPPGVIRADDDEDWEHVSSEESTISGDSEPTSKHQDKALEPSPQKKRKLRK</sequence>
<accession>A0A369K328</accession>
<dbReference type="EMBL" id="LUEZ02000040">
    <property type="protein sequence ID" value="RDB26253.1"/>
    <property type="molecule type" value="Genomic_DNA"/>
</dbReference>
<name>A0A369K328_HYPMA</name>